<sequence>MHFGEPFGGIIPGPRGAVLSILLRTGEPLTGRRIHSMVSDDYSLWSIQETLKALRQLGLVTSQTIGRAGVHTVNEDHAAVAPLRALLDPIAALKAAIGEAIDSTVHTVILFGSIARGEASARSDLDLAVIASPEWDGRSGLEDVVRTRLGNDCDVLVFTEAEFTRLAHDGAPVVSDILRDGVALVGTKPPMRTGDA</sequence>
<dbReference type="InterPro" id="IPR041633">
    <property type="entry name" value="Polbeta"/>
</dbReference>
<dbReference type="RefSeq" id="WP_345399849.1">
    <property type="nucleotide sequence ID" value="NZ_BAABLA010000094.1"/>
</dbReference>
<keyword evidence="3" id="KW-1185">Reference proteome</keyword>
<dbReference type="EMBL" id="JBHSXX010000001">
    <property type="protein sequence ID" value="MFC6866353.1"/>
    <property type="molecule type" value="Genomic_DNA"/>
</dbReference>
<evidence type="ECO:0000313" key="3">
    <source>
        <dbReference type="Proteomes" id="UP001596337"/>
    </source>
</evidence>
<dbReference type="Pfam" id="PF18765">
    <property type="entry name" value="Polbeta"/>
    <property type="match status" value="1"/>
</dbReference>
<dbReference type="InterPro" id="IPR043519">
    <property type="entry name" value="NT_sf"/>
</dbReference>
<dbReference type="Gene3D" id="3.30.460.10">
    <property type="entry name" value="Beta Polymerase, domain 2"/>
    <property type="match status" value="1"/>
</dbReference>
<gene>
    <name evidence="2" type="ORF">ACFQGD_04270</name>
</gene>
<dbReference type="PANTHER" id="PTHR43449">
    <property type="entry name" value="NUCLEOTIDYLTRANSFERASE"/>
    <property type="match status" value="1"/>
</dbReference>
<reference evidence="3" key="1">
    <citation type="journal article" date="2019" name="Int. J. Syst. Evol. Microbiol.">
        <title>The Global Catalogue of Microorganisms (GCM) 10K type strain sequencing project: providing services to taxonomists for standard genome sequencing and annotation.</title>
        <authorList>
            <consortium name="The Broad Institute Genomics Platform"/>
            <consortium name="The Broad Institute Genome Sequencing Center for Infectious Disease"/>
            <person name="Wu L."/>
            <person name="Ma J."/>
        </authorList>
    </citation>
    <scope>NUCLEOTIDE SEQUENCE [LARGE SCALE GENOMIC DNA]</scope>
    <source>
        <strain evidence="3">KCTC 32255</strain>
    </source>
</reference>
<feature type="domain" description="Polymerase beta nucleotidyltransferase" evidence="1">
    <location>
        <begin position="104"/>
        <end position="162"/>
    </location>
</feature>
<organism evidence="2 3">
    <name type="scientific">Haloechinothrix salitolerans</name>
    <dbReference type="NCBI Taxonomy" id="926830"/>
    <lineage>
        <taxon>Bacteria</taxon>
        <taxon>Bacillati</taxon>
        <taxon>Actinomycetota</taxon>
        <taxon>Actinomycetes</taxon>
        <taxon>Pseudonocardiales</taxon>
        <taxon>Pseudonocardiaceae</taxon>
        <taxon>Haloechinothrix</taxon>
    </lineage>
</organism>
<name>A0ABW2BU41_9PSEU</name>
<evidence type="ECO:0000313" key="2">
    <source>
        <dbReference type="EMBL" id="MFC6866353.1"/>
    </source>
</evidence>
<comment type="caution">
    <text evidence="2">The sequence shown here is derived from an EMBL/GenBank/DDBJ whole genome shotgun (WGS) entry which is preliminary data.</text>
</comment>
<dbReference type="CDD" id="cd05403">
    <property type="entry name" value="NT_KNTase_like"/>
    <property type="match status" value="1"/>
</dbReference>
<dbReference type="PANTHER" id="PTHR43449:SF3">
    <property type="entry name" value="POLYMERASE NUCLEOTIDYL TRANSFERASE DOMAIN-CONTAINING PROTEIN"/>
    <property type="match status" value="1"/>
</dbReference>
<proteinExistence type="predicted"/>
<dbReference type="Proteomes" id="UP001596337">
    <property type="component" value="Unassembled WGS sequence"/>
</dbReference>
<protein>
    <submittedName>
        <fullName evidence="2">Nucleotidyltransferase domain-containing protein</fullName>
    </submittedName>
</protein>
<dbReference type="InterPro" id="IPR036390">
    <property type="entry name" value="WH_DNA-bd_sf"/>
</dbReference>
<accession>A0ABW2BU41</accession>
<dbReference type="SUPFAM" id="SSF81301">
    <property type="entry name" value="Nucleotidyltransferase"/>
    <property type="match status" value="1"/>
</dbReference>
<dbReference type="SUPFAM" id="SSF46785">
    <property type="entry name" value="Winged helix' DNA-binding domain"/>
    <property type="match status" value="1"/>
</dbReference>
<evidence type="ECO:0000259" key="1">
    <source>
        <dbReference type="Pfam" id="PF18765"/>
    </source>
</evidence>